<evidence type="ECO:0000256" key="6">
    <source>
        <dbReference type="ARBA" id="ARBA00022918"/>
    </source>
</evidence>
<feature type="region of interest" description="Disordered" evidence="7">
    <location>
        <begin position="617"/>
        <end position="639"/>
    </location>
</feature>
<reference evidence="10 11" key="1">
    <citation type="submission" date="2019-08" db="EMBL/GenBank/DDBJ databases">
        <title>Draft genome sequences of two oriental melons (Cucumis melo L. var makuwa).</title>
        <authorList>
            <person name="Kwon S.-Y."/>
        </authorList>
    </citation>
    <scope>NUCLEOTIDE SEQUENCE [LARGE SCALE GENOMIC DNA]</scope>
    <source>
        <strain evidence="11">cv. Chang Bougi</strain>
        <tissue evidence="10">Leaf</tissue>
    </source>
</reference>
<evidence type="ECO:0000259" key="9">
    <source>
        <dbReference type="Pfam" id="PF17917"/>
    </source>
</evidence>
<dbReference type="PANTHER" id="PTHR24559">
    <property type="entry name" value="TRANSPOSON TY3-I GAG-POL POLYPROTEIN"/>
    <property type="match status" value="1"/>
</dbReference>
<evidence type="ECO:0000256" key="3">
    <source>
        <dbReference type="ARBA" id="ARBA00022722"/>
    </source>
</evidence>
<dbReference type="CDD" id="cd09274">
    <property type="entry name" value="RNase_HI_RT_Ty3"/>
    <property type="match status" value="1"/>
</dbReference>
<gene>
    <name evidence="10" type="ORF">E5676_scaffold244G00310</name>
</gene>
<dbReference type="Pfam" id="PF00078">
    <property type="entry name" value="RVT_1"/>
    <property type="match status" value="1"/>
</dbReference>
<keyword evidence="6" id="KW-0695">RNA-directed DNA polymerase</keyword>
<dbReference type="CDD" id="cd01647">
    <property type="entry name" value="RT_LTR"/>
    <property type="match status" value="1"/>
</dbReference>
<keyword evidence="3" id="KW-0540">Nuclease</keyword>
<keyword evidence="5" id="KW-0378">Hydrolase</keyword>
<evidence type="ECO:0000313" key="10">
    <source>
        <dbReference type="EMBL" id="TYK27264.1"/>
    </source>
</evidence>
<evidence type="ECO:0000256" key="1">
    <source>
        <dbReference type="ARBA" id="ARBA00022679"/>
    </source>
</evidence>
<keyword evidence="4" id="KW-0255">Endonuclease</keyword>
<dbReference type="GO" id="GO:0004519">
    <property type="term" value="F:endonuclease activity"/>
    <property type="evidence" value="ECO:0007669"/>
    <property type="project" value="UniProtKB-KW"/>
</dbReference>
<dbReference type="FunFam" id="3.30.70.270:FF:000003">
    <property type="entry name" value="Transposon Ty3-G Gag-Pol polyprotein"/>
    <property type="match status" value="1"/>
</dbReference>
<accession>A0A5D3DUT1</accession>
<dbReference type="Pfam" id="PF17917">
    <property type="entry name" value="RT_RNaseH"/>
    <property type="match status" value="1"/>
</dbReference>
<dbReference type="SUPFAM" id="SSF56672">
    <property type="entry name" value="DNA/RNA polymerases"/>
    <property type="match status" value="1"/>
</dbReference>
<dbReference type="InterPro" id="IPR041373">
    <property type="entry name" value="RT_RNaseH"/>
</dbReference>
<evidence type="ECO:0000259" key="8">
    <source>
        <dbReference type="Pfam" id="PF00078"/>
    </source>
</evidence>
<name>A0A5D3DUT1_CUCMM</name>
<dbReference type="Gene3D" id="3.10.10.10">
    <property type="entry name" value="HIV Type 1 Reverse Transcriptase, subunit A, domain 1"/>
    <property type="match status" value="1"/>
</dbReference>
<protein>
    <submittedName>
        <fullName evidence="10">Ty3-gypsy retrotransposon protein</fullName>
    </submittedName>
</protein>
<evidence type="ECO:0000256" key="5">
    <source>
        <dbReference type="ARBA" id="ARBA00022801"/>
    </source>
</evidence>
<dbReference type="InterPro" id="IPR043128">
    <property type="entry name" value="Rev_trsase/Diguanyl_cyclase"/>
</dbReference>
<dbReference type="Gene3D" id="3.30.70.270">
    <property type="match status" value="1"/>
</dbReference>
<dbReference type="InterPro" id="IPR043502">
    <property type="entry name" value="DNA/RNA_pol_sf"/>
</dbReference>
<keyword evidence="2" id="KW-0548">Nucleotidyltransferase</keyword>
<feature type="domain" description="Reverse transcriptase" evidence="8">
    <location>
        <begin position="181"/>
        <end position="290"/>
    </location>
</feature>
<dbReference type="EMBL" id="SSTD01002870">
    <property type="protein sequence ID" value="TYK27264.1"/>
    <property type="molecule type" value="Genomic_DNA"/>
</dbReference>
<keyword evidence="1" id="KW-0808">Transferase</keyword>
<dbReference type="GO" id="GO:0016787">
    <property type="term" value="F:hydrolase activity"/>
    <property type="evidence" value="ECO:0007669"/>
    <property type="project" value="UniProtKB-KW"/>
</dbReference>
<proteinExistence type="predicted"/>
<organism evidence="10 11">
    <name type="scientific">Cucumis melo var. makuwa</name>
    <name type="common">Oriental melon</name>
    <dbReference type="NCBI Taxonomy" id="1194695"/>
    <lineage>
        <taxon>Eukaryota</taxon>
        <taxon>Viridiplantae</taxon>
        <taxon>Streptophyta</taxon>
        <taxon>Embryophyta</taxon>
        <taxon>Tracheophyta</taxon>
        <taxon>Spermatophyta</taxon>
        <taxon>Magnoliopsida</taxon>
        <taxon>eudicotyledons</taxon>
        <taxon>Gunneridae</taxon>
        <taxon>Pentapetalae</taxon>
        <taxon>rosids</taxon>
        <taxon>fabids</taxon>
        <taxon>Cucurbitales</taxon>
        <taxon>Cucurbitaceae</taxon>
        <taxon>Benincaseae</taxon>
        <taxon>Cucumis</taxon>
    </lineage>
</organism>
<dbReference type="InterPro" id="IPR000477">
    <property type="entry name" value="RT_dom"/>
</dbReference>
<dbReference type="InterPro" id="IPR053134">
    <property type="entry name" value="RNA-dir_DNA_polymerase"/>
</dbReference>
<evidence type="ECO:0000256" key="4">
    <source>
        <dbReference type="ARBA" id="ARBA00022759"/>
    </source>
</evidence>
<dbReference type="GO" id="GO:0003964">
    <property type="term" value="F:RNA-directed DNA polymerase activity"/>
    <property type="evidence" value="ECO:0007669"/>
    <property type="project" value="UniProtKB-KW"/>
</dbReference>
<dbReference type="AlphaFoldDB" id="A0A5D3DUT1"/>
<feature type="domain" description="Reverse transcriptase RNase H-like" evidence="9">
    <location>
        <begin position="328"/>
        <end position="389"/>
    </location>
</feature>
<evidence type="ECO:0000256" key="2">
    <source>
        <dbReference type="ARBA" id="ARBA00022695"/>
    </source>
</evidence>
<evidence type="ECO:0000256" key="7">
    <source>
        <dbReference type="SAM" id="MobiDB-lite"/>
    </source>
</evidence>
<sequence length="639" mass="72691">MFDVSMDDPTKADMWLTSVETIFRCTAWWETVERMLGVRVSNLEQGDMIVEQYDAEFDMVSHFAPDVVRNEAAKTDEFVMDISLHERADLFKAARRGSTLGRKRKAELQRTEVVFNPPSTASFKFKGVGTVVLAKVISAMKATKVLNQEPDTAPISGAPYRMAPTELKELKVQLQELLQGSGYDRLRIRDSDIPKLAFYLRYRHYEFIVMSFGLTNAATVFMDLMNRVFKDSLDTFVIVFIDDIMVYSKKEAEHEEHLHQVLETLRANKLYAKFSKCEVRLKKVSFLGHVVSSEGVSVDPTNIEAVTTFPRPSTVSEARSFIGLADGSGNFVIYNDASKRGLGCVLMQQCKVVAYASRQLKSHEQSYPTHDLELVAVLFALKIWRYYLRWLELVKDYDCDILYHPVKANVVADVLSRKVSLSAELNTEQTPLPRNFERAEIVVSCRLAKGGQDEEFSIFFDDGHMFERRLCILANNVVKIEFLTEALSFSFSMHLESEGTKTNASRFFATLKCARMEMGEEIHLHYQQVGTIIYDGDSKTTWTASIYLISLYEDSHLHLMEFAYNNSYEATIGMASFQALYGSHASPPTLIFNLFSPLLRPPPQSSSPYHLPMCRSMKPSRHRRASPRSSARSVTVFEV</sequence>
<comment type="caution">
    <text evidence="10">The sequence shown here is derived from an EMBL/GenBank/DDBJ whole genome shotgun (WGS) entry which is preliminary data.</text>
</comment>
<evidence type="ECO:0000313" key="11">
    <source>
        <dbReference type="Proteomes" id="UP000321947"/>
    </source>
</evidence>
<dbReference type="PANTHER" id="PTHR24559:SF444">
    <property type="entry name" value="REVERSE TRANSCRIPTASE DOMAIN-CONTAINING PROTEIN"/>
    <property type="match status" value="1"/>
</dbReference>
<dbReference type="Proteomes" id="UP000321947">
    <property type="component" value="Unassembled WGS sequence"/>
</dbReference>